<name>A0A517X0Z3_9PLAN</name>
<proteinExistence type="predicted"/>
<dbReference type="OrthoDB" id="180690at2"/>
<reference evidence="1 2" key="1">
    <citation type="submission" date="2019-03" db="EMBL/GenBank/DDBJ databases">
        <title>Deep-cultivation of Planctomycetes and their phenomic and genomic characterization uncovers novel biology.</title>
        <authorList>
            <person name="Wiegand S."/>
            <person name="Jogler M."/>
            <person name="Boedeker C."/>
            <person name="Pinto D."/>
            <person name="Vollmers J."/>
            <person name="Rivas-Marin E."/>
            <person name="Kohn T."/>
            <person name="Peeters S.H."/>
            <person name="Heuer A."/>
            <person name="Rast P."/>
            <person name="Oberbeckmann S."/>
            <person name="Bunk B."/>
            <person name="Jeske O."/>
            <person name="Meyerdierks A."/>
            <person name="Storesund J.E."/>
            <person name="Kallscheuer N."/>
            <person name="Luecker S."/>
            <person name="Lage O.M."/>
            <person name="Pohl T."/>
            <person name="Merkel B.J."/>
            <person name="Hornburger P."/>
            <person name="Mueller R.-W."/>
            <person name="Bruemmer F."/>
            <person name="Labrenz M."/>
            <person name="Spormann A.M."/>
            <person name="Op den Camp H."/>
            <person name="Overmann J."/>
            <person name="Amann R."/>
            <person name="Jetten M.S.M."/>
            <person name="Mascher T."/>
            <person name="Medema M.H."/>
            <person name="Devos D.P."/>
            <person name="Kaster A.-K."/>
            <person name="Ovreas L."/>
            <person name="Rohde M."/>
            <person name="Galperin M.Y."/>
            <person name="Jogler C."/>
        </authorList>
    </citation>
    <scope>NUCLEOTIDE SEQUENCE [LARGE SCALE GENOMIC DNA]</scope>
    <source>
        <strain evidence="1 2">V202</strain>
    </source>
</reference>
<dbReference type="SUPFAM" id="SSF75005">
    <property type="entry name" value="Arabinanase/levansucrase/invertase"/>
    <property type="match status" value="2"/>
</dbReference>
<dbReference type="Proteomes" id="UP000318384">
    <property type="component" value="Chromosome"/>
</dbReference>
<gene>
    <name evidence="1" type="ORF">V202x_45800</name>
</gene>
<accession>A0A517X0Z3</accession>
<protein>
    <recommendedName>
        <fullName evidence="3">Glycosyl hydrolases family 43</fullName>
    </recommendedName>
</protein>
<sequence length="557" mass="62104">MNRLQLQVASLVPTWGKHTLLLVLFVFSLQVSPQTVRGETQNAHNLKSSVRVSVSGGPEVEEAVFFSFDDHAIPWRDNLQLTPVEAKKHPANPVLRRGPAGAPDHGHAILYGSVLQMDGKFRMWYLGMFETEIKAGQAPGWWRPMCYAESTDGVNWIKPKLGLVEFNGNKQNNICLVESTVPSLTKVNDFLTVMYDPKDPDPNRRYKCVYIAHPPFDDVRGGRSRIGPDERRWGAFISATSADGLSWKVIGDRPMNAGGERFEVSGLYHYNGFYYATGQLISPWTWRMDGSDIGRVMLTYRSSDFKNWSRAKATSFARPGQFTAKPITGQQTHMGAGLWNRGNAIIGLYGMWQDATKKPKESEYWNEGVTVDLGLIVSNDGIHFREPVADHKVISRGKKNEWDNTALLQGHAFANIGDQTMMWYSHWDTGGKLRNMEIGLATLRRDGFGYLARKVSDSAAYFATAPFKIRGDAKLFVNVEGVSSTAPLTVELLDERAKPLAGFSGKDAAQIKKSGTHLEVIWPGSHDWLPANRNISVKVSYPKANSAKVYAVYVGKN</sequence>
<dbReference type="AlphaFoldDB" id="A0A517X0Z3"/>
<evidence type="ECO:0008006" key="3">
    <source>
        <dbReference type="Google" id="ProtNLM"/>
    </source>
</evidence>
<organism evidence="1 2">
    <name type="scientific">Gimesia aquarii</name>
    <dbReference type="NCBI Taxonomy" id="2527964"/>
    <lineage>
        <taxon>Bacteria</taxon>
        <taxon>Pseudomonadati</taxon>
        <taxon>Planctomycetota</taxon>
        <taxon>Planctomycetia</taxon>
        <taxon>Planctomycetales</taxon>
        <taxon>Planctomycetaceae</taxon>
        <taxon>Gimesia</taxon>
    </lineage>
</organism>
<evidence type="ECO:0000313" key="2">
    <source>
        <dbReference type="Proteomes" id="UP000318384"/>
    </source>
</evidence>
<keyword evidence="2" id="KW-1185">Reference proteome</keyword>
<dbReference type="RefSeq" id="WP_145179003.1">
    <property type="nucleotide sequence ID" value="NZ_CP037422.1"/>
</dbReference>
<dbReference type="InterPro" id="IPR023296">
    <property type="entry name" value="Glyco_hydro_beta-prop_sf"/>
</dbReference>
<dbReference type="Gene3D" id="2.115.10.20">
    <property type="entry name" value="Glycosyl hydrolase domain, family 43"/>
    <property type="match status" value="2"/>
</dbReference>
<dbReference type="EMBL" id="CP037422">
    <property type="protein sequence ID" value="QDU11164.1"/>
    <property type="molecule type" value="Genomic_DNA"/>
</dbReference>
<evidence type="ECO:0000313" key="1">
    <source>
        <dbReference type="EMBL" id="QDU11164.1"/>
    </source>
</evidence>